<sequence length="39" mass="4678">MDLCSEFDVTFGLPDLVRPFSSNRWMKFLRFVLKIALHF</sequence>
<accession>A0A0E9PD55</accession>
<name>A0A0E9PD55_ANGAN</name>
<proteinExistence type="predicted"/>
<evidence type="ECO:0000313" key="1">
    <source>
        <dbReference type="EMBL" id="JAH01985.1"/>
    </source>
</evidence>
<reference evidence="1" key="1">
    <citation type="submission" date="2014-11" db="EMBL/GenBank/DDBJ databases">
        <authorList>
            <person name="Amaro Gonzalez C."/>
        </authorList>
    </citation>
    <scope>NUCLEOTIDE SEQUENCE</scope>
</reference>
<protein>
    <submittedName>
        <fullName evidence="1">Uncharacterized protein</fullName>
    </submittedName>
</protein>
<reference evidence="1" key="2">
    <citation type="journal article" date="2015" name="Fish Shellfish Immunol.">
        <title>Early steps in the European eel (Anguilla anguilla)-Vibrio vulnificus interaction in the gills: Role of the RtxA13 toxin.</title>
        <authorList>
            <person name="Callol A."/>
            <person name="Pajuelo D."/>
            <person name="Ebbesson L."/>
            <person name="Teles M."/>
            <person name="MacKenzie S."/>
            <person name="Amaro C."/>
        </authorList>
    </citation>
    <scope>NUCLEOTIDE SEQUENCE</scope>
</reference>
<organism evidence="1">
    <name type="scientific">Anguilla anguilla</name>
    <name type="common">European freshwater eel</name>
    <name type="synonym">Muraena anguilla</name>
    <dbReference type="NCBI Taxonomy" id="7936"/>
    <lineage>
        <taxon>Eukaryota</taxon>
        <taxon>Metazoa</taxon>
        <taxon>Chordata</taxon>
        <taxon>Craniata</taxon>
        <taxon>Vertebrata</taxon>
        <taxon>Euteleostomi</taxon>
        <taxon>Actinopterygii</taxon>
        <taxon>Neopterygii</taxon>
        <taxon>Teleostei</taxon>
        <taxon>Anguilliformes</taxon>
        <taxon>Anguillidae</taxon>
        <taxon>Anguilla</taxon>
    </lineage>
</organism>
<dbReference type="AlphaFoldDB" id="A0A0E9PD55"/>
<dbReference type="EMBL" id="GBXM01106592">
    <property type="protein sequence ID" value="JAH01985.1"/>
    <property type="molecule type" value="Transcribed_RNA"/>
</dbReference>